<comment type="function">
    <text evidence="11">Transmembrane component of the tectonic-like complex, a complex localized at the transition zone of primary cilia and acting as a barrier that prevents diffusion of transmembrane proteins between the cilia and plasma membranes. Required for ciliogenesis and sonic hedgehog/SHH signaling.</text>
</comment>
<dbReference type="AlphaFoldDB" id="A0A7M7K0F3"/>
<evidence type="ECO:0000313" key="14">
    <source>
        <dbReference type="Proteomes" id="UP000594260"/>
    </source>
</evidence>
<evidence type="ECO:0000313" key="13">
    <source>
        <dbReference type="EnsemblMetazoa" id="XP_022655544"/>
    </source>
</evidence>
<feature type="transmembrane region" description="Helical" evidence="12">
    <location>
        <begin position="252"/>
        <end position="272"/>
    </location>
</feature>
<accession>A0A7M7K0F3</accession>
<dbReference type="OMA" id="PALYTRY"/>
<dbReference type="EnsemblMetazoa" id="XM_022799809">
    <property type="protein sequence ID" value="XP_022655544"/>
    <property type="gene ID" value="LOC111248071"/>
</dbReference>
<evidence type="ECO:0000256" key="3">
    <source>
        <dbReference type="ARBA" id="ARBA00015087"/>
    </source>
</evidence>
<evidence type="ECO:0000256" key="7">
    <source>
        <dbReference type="ARBA" id="ARBA00023069"/>
    </source>
</evidence>
<dbReference type="PANTHER" id="PTHR14605">
    <property type="entry name" value="CHST5 PROTEIN"/>
    <property type="match status" value="1"/>
</dbReference>
<dbReference type="InParanoid" id="A0A7M7K0F3"/>
<proteinExistence type="inferred from homology"/>
<evidence type="ECO:0000256" key="4">
    <source>
        <dbReference type="ARBA" id="ARBA00022475"/>
    </source>
</evidence>
<evidence type="ECO:0000256" key="2">
    <source>
        <dbReference type="ARBA" id="ARBA00009082"/>
    </source>
</evidence>
<evidence type="ECO:0000256" key="1">
    <source>
        <dbReference type="ARBA" id="ARBA00004272"/>
    </source>
</evidence>
<sequence>MVTVYSRAANVFLYKSTTCSQATVFLAGLYAAVLILPALIVYHTHGLWRRVDVFSEQPKIDFKKDFILLLDTRDGDVIAASRPQQGRLSSNLPIMRLAHSPTDTNLDLRPERHDIRFVVDAGNITGIRLLLKLEARLQTMAGVLSNCLAYIEYSSSLVGSSLSVTGDLRVTSSFVIPFKSYSDLRTSSDFTEPLEHILEEHSKSKVKCTLEGTTKVWRPKTKSAAAPDRFTLSLTLNTAEQSFTYRPGLSHILKLGWMQYFSVMVIFAGLAVKLKKCVFENQIIATYCSPGHPYCKMQK</sequence>
<keyword evidence="6 12" id="KW-1133">Transmembrane helix</keyword>
<evidence type="ECO:0000256" key="6">
    <source>
        <dbReference type="ARBA" id="ARBA00022989"/>
    </source>
</evidence>
<dbReference type="InterPro" id="IPR019306">
    <property type="entry name" value="TMEM231"/>
</dbReference>
<evidence type="ECO:0000256" key="12">
    <source>
        <dbReference type="SAM" id="Phobius"/>
    </source>
</evidence>
<dbReference type="OrthoDB" id="426438at2759"/>
<name>A0A7M7K0F3_VARDE</name>
<feature type="transmembrane region" description="Helical" evidence="12">
    <location>
        <begin position="22"/>
        <end position="42"/>
    </location>
</feature>
<keyword evidence="14" id="KW-1185">Reference proteome</keyword>
<keyword evidence="5 12" id="KW-0812">Transmembrane</keyword>
<dbReference type="PANTHER" id="PTHR14605:SF1">
    <property type="entry name" value="TRANSMEMBRANE PROTEIN 231"/>
    <property type="match status" value="1"/>
</dbReference>
<keyword evidence="7" id="KW-0969">Cilium</keyword>
<keyword evidence="4" id="KW-1003">Cell membrane</keyword>
<dbReference type="GeneID" id="111248071"/>
<evidence type="ECO:0000256" key="8">
    <source>
        <dbReference type="ARBA" id="ARBA00023136"/>
    </source>
</evidence>
<dbReference type="Pfam" id="PF10149">
    <property type="entry name" value="TM231"/>
    <property type="match status" value="1"/>
</dbReference>
<evidence type="ECO:0000256" key="10">
    <source>
        <dbReference type="ARBA" id="ARBA00023273"/>
    </source>
</evidence>
<keyword evidence="8 12" id="KW-0472">Membrane</keyword>
<dbReference type="GO" id="GO:0032880">
    <property type="term" value="P:regulation of protein localization"/>
    <property type="evidence" value="ECO:0007669"/>
    <property type="project" value="TreeGrafter"/>
</dbReference>
<evidence type="ECO:0000256" key="11">
    <source>
        <dbReference type="ARBA" id="ARBA00024803"/>
    </source>
</evidence>
<keyword evidence="9" id="KW-0325">Glycoprotein</keyword>
<dbReference type="Proteomes" id="UP000594260">
    <property type="component" value="Unplaced"/>
</dbReference>
<dbReference type="RefSeq" id="XP_022655544.1">
    <property type="nucleotide sequence ID" value="XM_022799809.1"/>
</dbReference>
<comment type="subcellular location">
    <subcellularLocation>
        <location evidence="1">Cell projection</location>
        <location evidence="1">Cilium membrane</location>
        <topology evidence="1">Multi-pass membrane protein</topology>
    </subcellularLocation>
</comment>
<evidence type="ECO:0000256" key="9">
    <source>
        <dbReference type="ARBA" id="ARBA00023180"/>
    </source>
</evidence>
<reference evidence="13" key="1">
    <citation type="submission" date="2021-01" db="UniProtKB">
        <authorList>
            <consortium name="EnsemblMetazoa"/>
        </authorList>
    </citation>
    <scope>IDENTIFICATION</scope>
</reference>
<dbReference type="KEGG" id="vde:111248071"/>
<organism evidence="13 14">
    <name type="scientific">Varroa destructor</name>
    <name type="common">Honeybee mite</name>
    <dbReference type="NCBI Taxonomy" id="109461"/>
    <lineage>
        <taxon>Eukaryota</taxon>
        <taxon>Metazoa</taxon>
        <taxon>Ecdysozoa</taxon>
        <taxon>Arthropoda</taxon>
        <taxon>Chelicerata</taxon>
        <taxon>Arachnida</taxon>
        <taxon>Acari</taxon>
        <taxon>Parasitiformes</taxon>
        <taxon>Mesostigmata</taxon>
        <taxon>Gamasina</taxon>
        <taxon>Dermanyssoidea</taxon>
        <taxon>Varroidae</taxon>
        <taxon>Varroa</taxon>
    </lineage>
</organism>
<evidence type="ECO:0000256" key="5">
    <source>
        <dbReference type="ARBA" id="ARBA00022692"/>
    </source>
</evidence>
<keyword evidence="10" id="KW-0966">Cell projection</keyword>
<comment type="similarity">
    <text evidence="2">Belongs to the TMEM231 family.</text>
</comment>
<protein>
    <recommendedName>
        <fullName evidence="3">Transmembrane protein 231</fullName>
    </recommendedName>
</protein>
<dbReference type="GO" id="GO:0060271">
    <property type="term" value="P:cilium assembly"/>
    <property type="evidence" value="ECO:0007669"/>
    <property type="project" value="TreeGrafter"/>
</dbReference>
<dbReference type="GO" id="GO:0060170">
    <property type="term" value="C:ciliary membrane"/>
    <property type="evidence" value="ECO:0007669"/>
    <property type="project" value="UniProtKB-SubCell"/>
</dbReference>
<dbReference type="GO" id="GO:0035869">
    <property type="term" value="C:ciliary transition zone"/>
    <property type="evidence" value="ECO:0007669"/>
    <property type="project" value="TreeGrafter"/>
</dbReference>